<dbReference type="PROSITE" id="PS50937">
    <property type="entry name" value="HTH_MERR_2"/>
    <property type="match status" value="1"/>
</dbReference>
<feature type="domain" description="HTH merR-type" evidence="3">
    <location>
        <begin position="1"/>
        <end position="70"/>
    </location>
</feature>
<evidence type="ECO:0000256" key="2">
    <source>
        <dbReference type="SAM" id="Coils"/>
    </source>
</evidence>
<evidence type="ECO:0000256" key="1">
    <source>
        <dbReference type="ARBA" id="ARBA00023125"/>
    </source>
</evidence>
<accession>A0A9Q4B2Q7</accession>
<keyword evidence="5" id="KW-1185">Reference proteome</keyword>
<dbReference type="Proteomes" id="UP001057753">
    <property type="component" value="Unassembled WGS sequence"/>
</dbReference>
<dbReference type="InterPro" id="IPR009061">
    <property type="entry name" value="DNA-bd_dom_put_sf"/>
</dbReference>
<sequence length="253" mass="29699">MISIKEVSKQTGVTVRTLRHYDHIDLLKPSGKTDGGHRLYGEYEIRKLQSIQFLKTLRFSLQDIKRLLADENDDWYNQLQKQLNYCLQEKQKIEQVEKLLRGLMNEFILKGENDLLHLQKLIRLYENNLSQKEQFLMETFDNEERALLDLLPNMNQGDPDTVEWLSLLAQLQKHMNKGIAADEVQSIIRRMLEKEKATFGTNQAFSDKIWEIRKSPEASAKAGFYPLDPEVLQFIEEAADYHDKHKTDAQNNY</sequence>
<protein>
    <submittedName>
        <fullName evidence="4">MerR family transcriptional regulator</fullName>
    </submittedName>
</protein>
<evidence type="ECO:0000313" key="4">
    <source>
        <dbReference type="EMBL" id="MCR6097288.1"/>
    </source>
</evidence>
<keyword evidence="1" id="KW-0238">DNA-binding</keyword>
<dbReference type="InterPro" id="IPR000551">
    <property type="entry name" value="MerR-type_HTH_dom"/>
</dbReference>
<dbReference type="Pfam" id="PF13411">
    <property type="entry name" value="MerR_1"/>
    <property type="match status" value="1"/>
</dbReference>
<proteinExistence type="predicted"/>
<dbReference type="GO" id="GO:0003700">
    <property type="term" value="F:DNA-binding transcription factor activity"/>
    <property type="evidence" value="ECO:0007669"/>
    <property type="project" value="InterPro"/>
</dbReference>
<dbReference type="GO" id="GO:0003677">
    <property type="term" value="F:DNA binding"/>
    <property type="evidence" value="ECO:0007669"/>
    <property type="project" value="UniProtKB-KW"/>
</dbReference>
<dbReference type="EMBL" id="JABXYM010000001">
    <property type="protein sequence ID" value="MCR6097288.1"/>
    <property type="molecule type" value="Genomic_DNA"/>
</dbReference>
<evidence type="ECO:0000313" key="5">
    <source>
        <dbReference type="Proteomes" id="UP001057753"/>
    </source>
</evidence>
<keyword evidence="2" id="KW-0175">Coiled coil</keyword>
<dbReference type="PANTHER" id="PTHR30204">
    <property type="entry name" value="REDOX-CYCLING DRUG-SENSING TRANSCRIPTIONAL ACTIVATOR SOXR"/>
    <property type="match status" value="1"/>
</dbReference>
<organism evidence="4 5">
    <name type="scientific">Salipaludibacillus agaradhaerens</name>
    <name type="common">Bacillus agaradhaerens</name>
    <dbReference type="NCBI Taxonomy" id="76935"/>
    <lineage>
        <taxon>Bacteria</taxon>
        <taxon>Bacillati</taxon>
        <taxon>Bacillota</taxon>
        <taxon>Bacilli</taxon>
        <taxon>Bacillales</taxon>
        <taxon>Bacillaceae</taxon>
    </lineage>
</organism>
<reference evidence="4" key="1">
    <citation type="submission" date="2020-06" db="EMBL/GenBank/DDBJ databases">
        <title>Insight into the genomes of haloalkaliphilic bacilli from Kenyan soda lakes.</title>
        <authorList>
            <person name="Mwirichia R."/>
            <person name="Villamizar G.C."/>
            <person name="Poehlein A."/>
            <person name="Mugweru J."/>
            <person name="Kipnyargis A."/>
            <person name="Kiplimo D."/>
            <person name="Orwa P."/>
            <person name="Daniel R."/>
        </authorList>
    </citation>
    <scope>NUCLEOTIDE SEQUENCE</scope>
    <source>
        <strain evidence="4">B1096_S55</strain>
    </source>
</reference>
<dbReference type="InterPro" id="IPR047057">
    <property type="entry name" value="MerR_fam"/>
</dbReference>
<dbReference type="AlphaFoldDB" id="A0A9Q4B2Q7"/>
<comment type="caution">
    <text evidence="4">The sequence shown here is derived from an EMBL/GenBank/DDBJ whole genome shotgun (WGS) entry which is preliminary data.</text>
</comment>
<dbReference type="CDD" id="cd01106">
    <property type="entry name" value="HTH_TipAL-Mta"/>
    <property type="match status" value="1"/>
</dbReference>
<evidence type="ECO:0000259" key="3">
    <source>
        <dbReference type="PROSITE" id="PS50937"/>
    </source>
</evidence>
<dbReference type="Gene3D" id="1.10.1660.10">
    <property type="match status" value="1"/>
</dbReference>
<name>A0A9Q4B2Q7_SALAG</name>
<dbReference type="SUPFAM" id="SSF46955">
    <property type="entry name" value="Putative DNA-binding domain"/>
    <property type="match status" value="1"/>
</dbReference>
<dbReference type="SMART" id="SM00422">
    <property type="entry name" value="HTH_MERR"/>
    <property type="match status" value="1"/>
</dbReference>
<gene>
    <name evidence="4" type="ORF">HXA33_12105</name>
</gene>
<dbReference type="PANTHER" id="PTHR30204:SF96">
    <property type="entry name" value="CHROMOSOME-ANCHORING PROTEIN RACA"/>
    <property type="match status" value="1"/>
</dbReference>
<dbReference type="RefSeq" id="WP_257821691.1">
    <property type="nucleotide sequence ID" value="NZ_JABXYM010000001.1"/>
</dbReference>
<feature type="coiled-coil region" evidence="2">
    <location>
        <begin position="76"/>
        <end position="106"/>
    </location>
</feature>